<reference evidence="2" key="1">
    <citation type="submission" date="2020-04" db="EMBL/GenBank/DDBJ databases">
        <title>Analysis of mating type loci in Filobasidium floriforme.</title>
        <authorList>
            <person name="Nowrousian M."/>
        </authorList>
    </citation>
    <scope>NUCLEOTIDE SEQUENCE</scope>
    <source>
        <strain evidence="2">CBS 6242</strain>
    </source>
</reference>
<feature type="compositionally biased region" description="Low complexity" evidence="1">
    <location>
        <begin position="246"/>
        <end position="259"/>
    </location>
</feature>
<feature type="compositionally biased region" description="Polar residues" evidence="1">
    <location>
        <begin position="114"/>
        <end position="133"/>
    </location>
</feature>
<gene>
    <name evidence="2" type="ORF">FFLO_02686</name>
</gene>
<dbReference type="Proteomes" id="UP000812966">
    <property type="component" value="Unassembled WGS sequence"/>
</dbReference>
<name>A0A8K0JM62_9TREE</name>
<feature type="region of interest" description="Disordered" evidence="1">
    <location>
        <begin position="583"/>
        <end position="618"/>
    </location>
</feature>
<accession>A0A8K0JM62</accession>
<feature type="compositionally biased region" description="Polar residues" evidence="1">
    <location>
        <begin position="596"/>
        <end position="618"/>
    </location>
</feature>
<organism evidence="2 3">
    <name type="scientific">Filobasidium floriforme</name>
    <dbReference type="NCBI Taxonomy" id="5210"/>
    <lineage>
        <taxon>Eukaryota</taxon>
        <taxon>Fungi</taxon>
        <taxon>Dikarya</taxon>
        <taxon>Basidiomycota</taxon>
        <taxon>Agaricomycotina</taxon>
        <taxon>Tremellomycetes</taxon>
        <taxon>Filobasidiales</taxon>
        <taxon>Filobasidiaceae</taxon>
        <taxon>Filobasidium</taxon>
    </lineage>
</organism>
<evidence type="ECO:0000256" key="1">
    <source>
        <dbReference type="SAM" id="MobiDB-lite"/>
    </source>
</evidence>
<feature type="region of interest" description="Disordered" evidence="1">
    <location>
        <begin position="237"/>
        <end position="274"/>
    </location>
</feature>
<feature type="region of interest" description="Disordered" evidence="1">
    <location>
        <begin position="62"/>
        <end position="173"/>
    </location>
</feature>
<evidence type="ECO:0000313" key="2">
    <source>
        <dbReference type="EMBL" id="KAG7561869.1"/>
    </source>
</evidence>
<proteinExistence type="predicted"/>
<comment type="caution">
    <text evidence="2">The sequence shown here is derived from an EMBL/GenBank/DDBJ whole genome shotgun (WGS) entry which is preliminary data.</text>
</comment>
<feature type="region of interest" description="Disordered" evidence="1">
    <location>
        <begin position="451"/>
        <end position="532"/>
    </location>
</feature>
<protein>
    <submittedName>
        <fullName evidence="2">Uncharacterized protein</fullName>
    </submittedName>
</protein>
<feature type="region of interest" description="Disordered" evidence="1">
    <location>
        <begin position="188"/>
        <end position="215"/>
    </location>
</feature>
<evidence type="ECO:0000313" key="3">
    <source>
        <dbReference type="Proteomes" id="UP000812966"/>
    </source>
</evidence>
<feature type="compositionally biased region" description="Polar residues" evidence="1">
    <location>
        <begin position="262"/>
        <end position="274"/>
    </location>
</feature>
<feature type="compositionally biased region" description="Low complexity" evidence="1">
    <location>
        <begin position="365"/>
        <end position="380"/>
    </location>
</feature>
<dbReference type="EMBL" id="JABELV010000044">
    <property type="protein sequence ID" value="KAG7561869.1"/>
    <property type="molecule type" value="Genomic_DNA"/>
</dbReference>
<feature type="region of interest" description="Disordered" evidence="1">
    <location>
        <begin position="1"/>
        <end position="42"/>
    </location>
</feature>
<feature type="compositionally biased region" description="Polar residues" evidence="1">
    <location>
        <begin position="498"/>
        <end position="507"/>
    </location>
</feature>
<feature type="compositionally biased region" description="Low complexity" evidence="1">
    <location>
        <begin position="150"/>
        <end position="172"/>
    </location>
</feature>
<keyword evidence="3" id="KW-1185">Reference proteome</keyword>
<dbReference type="AlphaFoldDB" id="A0A8K0JM62"/>
<feature type="region of interest" description="Disordered" evidence="1">
    <location>
        <begin position="353"/>
        <end position="417"/>
    </location>
</feature>
<feature type="compositionally biased region" description="Basic and acidic residues" evidence="1">
    <location>
        <begin position="514"/>
        <end position="530"/>
    </location>
</feature>
<sequence>MSDQPLPHVVRRAKSTGFSTLPVKPSRGGTWQGSVKKDNPTKPLIDWLAKKLGHNRVVRNKTSDARLSAGQSGVTGGPKSILARGTHTSPTIPLPRARQRSTAAAPSIRLSTHRPGSTRTRNSGRSYQPSSIFSPARHRACPRASFITRSSASPTHSPSLSPSSSSQSLASSYLDLEDPDSRSYVATLDLPDENASTQPIPPSRPHSPALSAANSLPSSMHFHADLHRGMLHAASFRSHSVKNRSRSASQATSVSSFGSPGKTVQTTPSFVSTKPTTIFTGSETALGLGQPFAPISVPPRPSHLLEVDALDENVGPARDREASTSRDPPVLARALTWTSLAAMPIHDLATPQAGSPVSYSGMKASISRPGSPSSSVRRLPASPADTAPMPVHVPGYSCHDPYRNPAPYSRPRPDASTHTLASSTFALSDPAGHKALGAGLIRIDTRTSIVEYPPDEETGGGDVAGGNSHLHQGRHPESSSAQSFQGMAGRSDEERGGNSDQVGQGASSAGLRPPHLDLHTLPIHEGHDDPSLANSDYARILNAVSGDRRVDEGASLIALRGRRGSQNSEASSRFSWAATSMLAPGGDAGQVIRPSSRPSSMTGSVLGRPSSNRHVAEA</sequence>